<comment type="caution">
    <text evidence="1">The sequence shown here is derived from an EMBL/GenBank/DDBJ whole genome shotgun (WGS) entry which is preliminary data.</text>
</comment>
<dbReference type="EMBL" id="CM044702">
    <property type="protein sequence ID" value="KAI5677882.1"/>
    <property type="molecule type" value="Genomic_DNA"/>
</dbReference>
<accession>A0ACC0BZ30</accession>
<keyword evidence="2" id="KW-1185">Reference proteome</keyword>
<organism evidence="1 2">
    <name type="scientific">Catharanthus roseus</name>
    <name type="common">Madagascar periwinkle</name>
    <name type="synonym">Vinca rosea</name>
    <dbReference type="NCBI Taxonomy" id="4058"/>
    <lineage>
        <taxon>Eukaryota</taxon>
        <taxon>Viridiplantae</taxon>
        <taxon>Streptophyta</taxon>
        <taxon>Embryophyta</taxon>
        <taxon>Tracheophyta</taxon>
        <taxon>Spermatophyta</taxon>
        <taxon>Magnoliopsida</taxon>
        <taxon>eudicotyledons</taxon>
        <taxon>Gunneridae</taxon>
        <taxon>Pentapetalae</taxon>
        <taxon>asterids</taxon>
        <taxon>lamiids</taxon>
        <taxon>Gentianales</taxon>
        <taxon>Apocynaceae</taxon>
        <taxon>Rauvolfioideae</taxon>
        <taxon>Vinceae</taxon>
        <taxon>Catharanthinae</taxon>
        <taxon>Catharanthus</taxon>
    </lineage>
</organism>
<name>A0ACC0BZ30_CATRO</name>
<protein>
    <submittedName>
        <fullName evidence="1">Uncharacterized protein</fullName>
    </submittedName>
</protein>
<proteinExistence type="predicted"/>
<dbReference type="Proteomes" id="UP001060085">
    <property type="component" value="Linkage Group LG02"/>
</dbReference>
<gene>
    <name evidence="1" type="ORF">M9H77_08832</name>
</gene>
<sequence length="240" mass="27927">MEKELGPVLEDLSIGLSLNPSSLCYEVSLEELKVSLTVPSINNCLSSHFSLEDPLLSINVMFDPSYYGFGNLYDSLAKLTIVGLAFEFDRISLQHVSTITSTRRRRLTMEFEGQGENIGGKLILCYGDLTMNRFWRHDSAKEQVSKSKDFYRSYWRTRSVSLEFHYLELLIKQLRKCFEDSLKWKRERIWGFHLQFEELFWKFGVANEEQNDVKSFNTNSLTLKRNSRANDICDVESLLS</sequence>
<reference evidence="2" key="1">
    <citation type="journal article" date="2023" name="Nat. Plants">
        <title>Single-cell RNA sequencing provides a high-resolution roadmap for understanding the multicellular compartmentation of specialized metabolism.</title>
        <authorList>
            <person name="Sun S."/>
            <person name="Shen X."/>
            <person name="Li Y."/>
            <person name="Li Y."/>
            <person name="Wang S."/>
            <person name="Li R."/>
            <person name="Zhang H."/>
            <person name="Shen G."/>
            <person name="Guo B."/>
            <person name="Wei J."/>
            <person name="Xu J."/>
            <person name="St-Pierre B."/>
            <person name="Chen S."/>
            <person name="Sun C."/>
        </authorList>
    </citation>
    <scope>NUCLEOTIDE SEQUENCE [LARGE SCALE GENOMIC DNA]</scope>
</reference>
<evidence type="ECO:0000313" key="2">
    <source>
        <dbReference type="Proteomes" id="UP001060085"/>
    </source>
</evidence>
<evidence type="ECO:0000313" key="1">
    <source>
        <dbReference type="EMBL" id="KAI5677882.1"/>
    </source>
</evidence>